<dbReference type="Proteomes" id="UP000030765">
    <property type="component" value="Unassembled WGS sequence"/>
</dbReference>
<reference evidence="1 3" key="1">
    <citation type="journal article" date="2014" name="BMC Genomics">
        <title>Genome sequence of Anopheles sinensis provides insight into genetics basis of mosquito competence for malaria parasites.</title>
        <authorList>
            <person name="Zhou D."/>
            <person name="Zhang D."/>
            <person name="Ding G."/>
            <person name="Shi L."/>
            <person name="Hou Q."/>
            <person name="Ye Y."/>
            <person name="Xu Y."/>
            <person name="Zhou H."/>
            <person name="Xiong C."/>
            <person name="Li S."/>
            <person name="Yu J."/>
            <person name="Hong S."/>
            <person name="Yu X."/>
            <person name="Zou P."/>
            <person name="Chen C."/>
            <person name="Chang X."/>
            <person name="Wang W."/>
            <person name="Lv Y."/>
            <person name="Sun Y."/>
            <person name="Ma L."/>
            <person name="Shen B."/>
            <person name="Zhu C."/>
        </authorList>
    </citation>
    <scope>NUCLEOTIDE SEQUENCE [LARGE SCALE GENOMIC DNA]</scope>
</reference>
<organism evidence="1">
    <name type="scientific">Anopheles sinensis</name>
    <name type="common">Mosquito</name>
    <dbReference type="NCBI Taxonomy" id="74873"/>
    <lineage>
        <taxon>Eukaryota</taxon>
        <taxon>Metazoa</taxon>
        <taxon>Ecdysozoa</taxon>
        <taxon>Arthropoda</taxon>
        <taxon>Hexapoda</taxon>
        <taxon>Insecta</taxon>
        <taxon>Pterygota</taxon>
        <taxon>Neoptera</taxon>
        <taxon>Endopterygota</taxon>
        <taxon>Diptera</taxon>
        <taxon>Nematocera</taxon>
        <taxon>Culicoidea</taxon>
        <taxon>Culicidae</taxon>
        <taxon>Anophelinae</taxon>
        <taxon>Anopheles</taxon>
    </lineage>
</organism>
<dbReference type="VEuPathDB" id="VectorBase:ASIC011731"/>
<dbReference type="EMBL" id="KE525264">
    <property type="protein sequence ID" value="KFB43908.1"/>
    <property type="molecule type" value="Genomic_DNA"/>
</dbReference>
<sequence length="62" mass="6726">MPGRFDSRPEKVIGQHADSFAACLTRLCSPRERPANSQTPKITDKPHRESAFAALSALGAMT</sequence>
<evidence type="ECO:0000313" key="3">
    <source>
        <dbReference type="Proteomes" id="UP000030765"/>
    </source>
</evidence>
<dbReference type="AlphaFoldDB" id="A0A084W114"/>
<reference evidence="2" key="2">
    <citation type="submission" date="2020-05" db="UniProtKB">
        <authorList>
            <consortium name="EnsemblMetazoa"/>
        </authorList>
    </citation>
    <scope>IDENTIFICATION</scope>
</reference>
<keyword evidence="3" id="KW-1185">Reference proteome</keyword>
<proteinExistence type="predicted"/>
<evidence type="ECO:0000313" key="1">
    <source>
        <dbReference type="EMBL" id="KFB43908.1"/>
    </source>
</evidence>
<protein>
    <submittedName>
        <fullName evidence="1 2">Uncharacterized protein</fullName>
    </submittedName>
</protein>
<dbReference type="EMBL" id="ATLV01019182">
    <property type="status" value="NOT_ANNOTATED_CDS"/>
    <property type="molecule type" value="Genomic_DNA"/>
</dbReference>
<evidence type="ECO:0000313" key="2">
    <source>
        <dbReference type="EnsemblMetazoa" id="ASIC011731-PA"/>
    </source>
</evidence>
<dbReference type="EnsemblMetazoa" id="ASIC011731-RA">
    <property type="protein sequence ID" value="ASIC011731-PA"/>
    <property type="gene ID" value="ASIC011731"/>
</dbReference>
<name>A0A084W114_ANOSI</name>
<gene>
    <name evidence="1" type="ORF">ZHAS_00011731</name>
</gene>
<accession>A0A084W114</accession>